<evidence type="ECO:0000256" key="3">
    <source>
        <dbReference type="SAM" id="MobiDB-lite"/>
    </source>
</evidence>
<dbReference type="GeneID" id="80876070"/>
<dbReference type="Pfam" id="PF06244">
    <property type="entry name" value="Ccdc124"/>
    <property type="match status" value="1"/>
</dbReference>
<feature type="region of interest" description="Disordered" evidence="3">
    <location>
        <begin position="1"/>
        <end position="85"/>
    </location>
</feature>
<dbReference type="InterPro" id="IPR054414">
    <property type="entry name" value="Ccdc124/Oxs1_C"/>
</dbReference>
<dbReference type="Pfam" id="PF22048">
    <property type="entry name" value="LSO1_2-like"/>
    <property type="match status" value="1"/>
</dbReference>
<feature type="domain" description="Coiled-coil" evidence="4">
    <location>
        <begin position="101"/>
        <end position="178"/>
    </location>
</feature>
<evidence type="ECO:0000256" key="1">
    <source>
        <dbReference type="ARBA" id="ARBA00008296"/>
    </source>
</evidence>
<evidence type="ECO:0000313" key="7">
    <source>
        <dbReference type="Proteomes" id="UP001212411"/>
    </source>
</evidence>
<dbReference type="InterPro" id="IPR010422">
    <property type="entry name" value="Ccdc124/Oxs1"/>
</dbReference>
<dbReference type="KEGG" id="som:SOMG_02589"/>
<dbReference type="RefSeq" id="XP_056037963.1">
    <property type="nucleotide sequence ID" value="XM_056181381.1"/>
</dbReference>
<dbReference type="GO" id="GO:0003713">
    <property type="term" value="F:transcription coactivator activity"/>
    <property type="evidence" value="ECO:0007669"/>
    <property type="project" value="TreeGrafter"/>
</dbReference>
<evidence type="ECO:0000259" key="4">
    <source>
        <dbReference type="Pfam" id="PF06244"/>
    </source>
</evidence>
<feature type="domain" description="LSO1/LSO2" evidence="5">
    <location>
        <begin position="9"/>
        <end position="68"/>
    </location>
</feature>
<feature type="compositionally biased region" description="Basic and acidic residues" evidence="3">
    <location>
        <begin position="42"/>
        <end position="66"/>
    </location>
</feature>
<keyword evidence="7" id="KW-1185">Reference proteome</keyword>
<accession>A0AAE9WD53</accession>
<proteinExistence type="inferred from homology"/>
<dbReference type="Proteomes" id="UP001212411">
    <property type="component" value="Chromosome 2"/>
</dbReference>
<sequence>MGNPKKRSEKAEAAKGRKDEIEAKKKEVEESERWSKGAKGNNKKEQEEEKRRQAAQKKAERARLEQEELASLPSKGGKGKKAGAGKDLSLDAFLEEPAQPASYSARNVDEALDLLNLDSGPKDKIDRHPERRFKPALNEYKESRLPELRKESPGLRLNQYEDIMYKEFQKHPNNPFNKVSKASHNHNFTLTPFYSSMLATTLNKTTLRVFALLVRLS</sequence>
<dbReference type="InterPro" id="IPR054413">
    <property type="entry name" value="LSO1/2"/>
</dbReference>
<organism evidence="6 7">
    <name type="scientific">Schizosaccharomyces osmophilus</name>
    <dbReference type="NCBI Taxonomy" id="2545709"/>
    <lineage>
        <taxon>Eukaryota</taxon>
        <taxon>Fungi</taxon>
        <taxon>Dikarya</taxon>
        <taxon>Ascomycota</taxon>
        <taxon>Taphrinomycotina</taxon>
        <taxon>Schizosaccharomycetes</taxon>
        <taxon>Schizosaccharomycetales</taxon>
        <taxon>Schizosaccharomycetaceae</taxon>
        <taxon>Schizosaccharomyces</taxon>
    </lineage>
</organism>
<dbReference type="GO" id="GO:0006366">
    <property type="term" value="P:transcription by RNA polymerase II"/>
    <property type="evidence" value="ECO:0007669"/>
    <property type="project" value="TreeGrafter"/>
</dbReference>
<dbReference type="PANTHER" id="PTHR21680:SF0">
    <property type="entry name" value="COILED-COIL DOMAIN-CONTAINING PROTEIN 124"/>
    <property type="match status" value="1"/>
</dbReference>
<keyword evidence="2" id="KW-0175">Coiled coil</keyword>
<evidence type="ECO:0000313" key="6">
    <source>
        <dbReference type="EMBL" id="WBW73720.1"/>
    </source>
</evidence>
<comment type="similarity">
    <text evidence="1">Belongs to the CCDC124 family.</text>
</comment>
<dbReference type="AlphaFoldDB" id="A0AAE9WD53"/>
<gene>
    <name evidence="6" type="primary">oxs1</name>
    <name evidence="6" type="ORF">SOMG_02589</name>
</gene>
<evidence type="ECO:0000259" key="5">
    <source>
        <dbReference type="Pfam" id="PF22048"/>
    </source>
</evidence>
<reference evidence="6 7" key="1">
    <citation type="journal article" date="2023" name="G3 (Bethesda)">
        <title>A high-quality reference genome for the fission yeast Schizosaccharomyces osmophilus.</title>
        <authorList>
            <person name="Jia G.S."/>
            <person name="Zhang W.C."/>
            <person name="Liang Y."/>
            <person name="Liu X.H."/>
            <person name="Rhind N."/>
            <person name="Pidoux A."/>
            <person name="Brysch-Herzberg M."/>
            <person name="Du L.L."/>
        </authorList>
    </citation>
    <scope>NUCLEOTIDE SEQUENCE [LARGE SCALE GENOMIC DNA]</scope>
    <source>
        <strain evidence="6 7">CBS 15793</strain>
    </source>
</reference>
<evidence type="ECO:0000256" key="2">
    <source>
        <dbReference type="ARBA" id="ARBA00023054"/>
    </source>
</evidence>
<feature type="compositionally biased region" description="Basic and acidic residues" evidence="3">
    <location>
        <begin position="9"/>
        <end position="35"/>
    </location>
</feature>
<name>A0AAE9WD53_9SCHI</name>
<dbReference type="PANTHER" id="PTHR21680">
    <property type="entry name" value="COILED-COIL DOMAIN-CONTAINING PROTEIN 124"/>
    <property type="match status" value="1"/>
</dbReference>
<protein>
    <submittedName>
        <fullName evidence="6">Oxidative stress transcription coactivator/ribosome recycling protein Oxs1</fullName>
    </submittedName>
</protein>
<dbReference type="EMBL" id="CP115612">
    <property type="protein sequence ID" value="WBW73720.1"/>
    <property type="molecule type" value="Genomic_DNA"/>
</dbReference>
<dbReference type="GO" id="GO:0005634">
    <property type="term" value="C:nucleus"/>
    <property type="evidence" value="ECO:0007669"/>
    <property type="project" value="TreeGrafter"/>
</dbReference>